<organism evidence="10 11">
    <name type="scientific">Actinomortierella ambigua</name>
    <dbReference type="NCBI Taxonomy" id="1343610"/>
    <lineage>
        <taxon>Eukaryota</taxon>
        <taxon>Fungi</taxon>
        <taxon>Fungi incertae sedis</taxon>
        <taxon>Mucoromycota</taxon>
        <taxon>Mortierellomycotina</taxon>
        <taxon>Mortierellomycetes</taxon>
        <taxon>Mortierellales</taxon>
        <taxon>Mortierellaceae</taxon>
        <taxon>Actinomortierella</taxon>
    </lineage>
</organism>
<feature type="domain" description="Aminotransferase class V" evidence="9">
    <location>
        <begin position="130"/>
        <end position="240"/>
    </location>
</feature>
<dbReference type="InterPro" id="IPR015424">
    <property type="entry name" value="PyrdxlP-dep_Trfase"/>
</dbReference>
<dbReference type="Proteomes" id="UP000807716">
    <property type="component" value="Unassembled WGS sequence"/>
</dbReference>
<dbReference type="InterPro" id="IPR000192">
    <property type="entry name" value="Aminotrans_V_dom"/>
</dbReference>
<keyword evidence="5" id="KW-0808">Transferase</keyword>
<protein>
    <recommendedName>
        <fullName evidence="3">alanine--glyoxylate transaminase</fullName>
        <ecNumber evidence="3">2.6.1.44</ecNumber>
    </recommendedName>
</protein>
<dbReference type="GO" id="GO:0019265">
    <property type="term" value="P:glycine biosynthetic process, by transamination of glyoxylate"/>
    <property type="evidence" value="ECO:0007669"/>
    <property type="project" value="TreeGrafter"/>
</dbReference>
<dbReference type="GO" id="GO:0008453">
    <property type="term" value="F:alanine-glyoxylate transaminase activity"/>
    <property type="evidence" value="ECO:0007669"/>
    <property type="project" value="UniProtKB-EC"/>
</dbReference>
<keyword evidence="11" id="KW-1185">Reference proteome</keyword>
<dbReference type="Pfam" id="PF00266">
    <property type="entry name" value="Aminotran_5"/>
    <property type="match status" value="1"/>
</dbReference>
<dbReference type="AlphaFoldDB" id="A0A9P6QHC0"/>
<evidence type="ECO:0000256" key="6">
    <source>
        <dbReference type="ARBA" id="ARBA00022898"/>
    </source>
</evidence>
<gene>
    <name evidence="10" type="ORF">DFQ27_000562</name>
</gene>
<dbReference type="EC" id="2.6.1.44" evidence="3"/>
<dbReference type="PIRSF" id="PIRSF000524">
    <property type="entry name" value="SPT"/>
    <property type="match status" value="1"/>
</dbReference>
<evidence type="ECO:0000256" key="7">
    <source>
        <dbReference type="PIRSR" id="PIRSR000524-1"/>
    </source>
</evidence>
<dbReference type="InterPro" id="IPR024169">
    <property type="entry name" value="SP_NH2Trfase/AEP_transaminase"/>
</dbReference>
<name>A0A9P6QHC0_9FUNG</name>
<evidence type="ECO:0000313" key="10">
    <source>
        <dbReference type="EMBL" id="KAG0265555.1"/>
    </source>
</evidence>
<evidence type="ECO:0000256" key="5">
    <source>
        <dbReference type="ARBA" id="ARBA00022679"/>
    </source>
</evidence>
<feature type="binding site" evidence="7">
    <location>
        <position position="360"/>
    </location>
    <ligand>
        <name>substrate</name>
    </ligand>
</feature>
<evidence type="ECO:0000259" key="9">
    <source>
        <dbReference type="Pfam" id="PF00266"/>
    </source>
</evidence>
<evidence type="ECO:0000256" key="3">
    <source>
        <dbReference type="ARBA" id="ARBA00013049"/>
    </source>
</evidence>
<comment type="cofactor">
    <cofactor evidence="1 8">
        <name>pyridoxal 5'-phosphate</name>
        <dbReference type="ChEBI" id="CHEBI:597326"/>
    </cofactor>
</comment>
<keyword evidence="6 8" id="KW-0663">Pyridoxal phosphate</keyword>
<keyword evidence="4" id="KW-0032">Aminotransferase</keyword>
<evidence type="ECO:0000256" key="2">
    <source>
        <dbReference type="ARBA" id="ARBA00009236"/>
    </source>
</evidence>
<proteinExistence type="inferred from homology"/>
<accession>A0A9P6QHC0</accession>
<dbReference type="GO" id="GO:0004760">
    <property type="term" value="F:L-serine-pyruvate transaminase activity"/>
    <property type="evidence" value="ECO:0007669"/>
    <property type="project" value="TreeGrafter"/>
</dbReference>
<reference evidence="10" key="1">
    <citation type="journal article" date="2020" name="Fungal Divers.">
        <title>Resolving the Mortierellaceae phylogeny through synthesis of multi-gene phylogenetics and phylogenomics.</title>
        <authorList>
            <person name="Vandepol N."/>
            <person name="Liber J."/>
            <person name="Desiro A."/>
            <person name="Na H."/>
            <person name="Kennedy M."/>
            <person name="Barry K."/>
            <person name="Grigoriev I.V."/>
            <person name="Miller A.N."/>
            <person name="O'Donnell K."/>
            <person name="Stajich J.E."/>
            <person name="Bonito G."/>
        </authorList>
    </citation>
    <scope>NUCLEOTIDE SEQUENCE</scope>
    <source>
        <strain evidence="10">BC1065</strain>
    </source>
</reference>
<evidence type="ECO:0000313" key="11">
    <source>
        <dbReference type="Proteomes" id="UP000807716"/>
    </source>
</evidence>
<dbReference type="InterPro" id="IPR015422">
    <property type="entry name" value="PyrdxlP-dep_Trfase_small"/>
</dbReference>
<dbReference type="Gene3D" id="3.40.640.10">
    <property type="entry name" value="Type I PLP-dependent aspartate aminotransferase-like (Major domain)"/>
    <property type="match status" value="1"/>
</dbReference>
<dbReference type="SUPFAM" id="SSF53383">
    <property type="entry name" value="PLP-dependent transferases"/>
    <property type="match status" value="1"/>
</dbReference>
<dbReference type="GO" id="GO:0005777">
    <property type="term" value="C:peroxisome"/>
    <property type="evidence" value="ECO:0007669"/>
    <property type="project" value="TreeGrafter"/>
</dbReference>
<comment type="caution">
    <text evidence="10">The sequence shown here is derived from an EMBL/GenBank/DDBJ whole genome shotgun (WGS) entry which is preliminary data.</text>
</comment>
<sequence length="387" mass="42313">MDQPRAHLVPGPTNIPTLLRDRYATTYYGSGDLYEECAATYQSCCARLARLVNFPSESGSIVILPGEGMVALWGGLKSVIPWPFDASGHPVTGNKYKVLCVGNGVYGDGMYDMVKSLRYPNIDVELIASPWDAPIQVDKALAKIREWKPDLITACHCDTPTGALNSEAVKAIGEVAAEVGALYYVDIVSAVGACPVDFAAWNIDIGLIGSQKVFSCEPSLAMITVSNKAWKQIEKVAYTGYDALLPFKTIAKCSDFPYTPLWSALDALDIQLKAMYGDKNENAQAVYDAHAEAAAHCREAVKKMGLKLWWSDELEWMNSPSVTAVHVPANTTWKELDAKLRKRGVIFGGSYGETANALFRIGHMGSQVDRDTLDYALKVLEDTIKEL</sequence>
<dbReference type="PANTHER" id="PTHR21152">
    <property type="entry name" value="AMINOTRANSFERASE CLASS V"/>
    <property type="match status" value="1"/>
</dbReference>
<dbReference type="Gene3D" id="3.90.1150.10">
    <property type="entry name" value="Aspartate Aminotransferase, domain 1"/>
    <property type="match status" value="1"/>
</dbReference>
<comment type="similarity">
    <text evidence="2">Belongs to the class-V pyridoxal-phosphate-dependent aminotransferase family.</text>
</comment>
<dbReference type="InterPro" id="IPR015421">
    <property type="entry name" value="PyrdxlP-dep_Trfase_major"/>
</dbReference>
<dbReference type="PANTHER" id="PTHR21152:SF24">
    <property type="entry name" value="ALANINE--GLYOXYLATE AMINOTRANSFERASE 1"/>
    <property type="match status" value="1"/>
</dbReference>
<feature type="modified residue" description="N6-(pyridoxal phosphate)lysine" evidence="8">
    <location>
        <position position="212"/>
    </location>
</feature>
<evidence type="ECO:0000256" key="1">
    <source>
        <dbReference type="ARBA" id="ARBA00001933"/>
    </source>
</evidence>
<evidence type="ECO:0000256" key="8">
    <source>
        <dbReference type="PIRSR" id="PIRSR000524-50"/>
    </source>
</evidence>
<dbReference type="OrthoDB" id="24581at2759"/>
<dbReference type="EMBL" id="JAAAJB010000114">
    <property type="protein sequence ID" value="KAG0265555.1"/>
    <property type="molecule type" value="Genomic_DNA"/>
</dbReference>
<evidence type="ECO:0000256" key="4">
    <source>
        <dbReference type="ARBA" id="ARBA00022576"/>
    </source>
</evidence>